<evidence type="ECO:0000313" key="9">
    <source>
        <dbReference type="EMBL" id="PKI80483.1"/>
    </source>
</evidence>
<evidence type="ECO:0000256" key="4">
    <source>
        <dbReference type="ARBA" id="ARBA00022475"/>
    </source>
</evidence>
<keyword evidence="4" id="KW-1003">Cell membrane</keyword>
<evidence type="ECO:0000256" key="8">
    <source>
        <dbReference type="SAM" id="Phobius"/>
    </source>
</evidence>
<dbReference type="KEGG" id="ahs:AHALO_0227"/>
<organism evidence="9 10">
    <name type="scientific">Malaciobacter halophilus</name>
    <dbReference type="NCBI Taxonomy" id="197482"/>
    <lineage>
        <taxon>Bacteria</taxon>
        <taxon>Pseudomonadati</taxon>
        <taxon>Campylobacterota</taxon>
        <taxon>Epsilonproteobacteria</taxon>
        <taxon>Campylobacterales</taxon>
        <taxon>Arcobacteraceae</taxon>
        <taxon>Malaciobacter</taxon>
    </lineage>
</organism>
<evidence type="ECO:0000313" key="10">
    <source>
        <dbReference type="Proteomes" id="UP000233248"/>
    </source>
</evidence>
<dbReference type="PANTHER" id="PTHR34979:SF1">
    <property type="entry name" value="INNER MEMBRANE PROTEIN YGAZ"/>
    <property type="match status" value="1"/>
</dbReference>
<feature type="transmembrane region" description="Helical" evidence="8">
    <location>
        <begin position="37"/>
        <end position="56"/>
    </location>
</feature>
<dbReference type="RefSeq" id="WP_101185156.1">
    <property type="nucleotide sequence ID" value="NZ_CP031218.1"/>
</dbReference>
<accession>A0A2N1J1P3</accession>
<comment type="similarity">
    <text evidence="2">Belongs to the AzlC family.</text>
</comment>
<keyword evidence="7 8" id="KW-0472">Membrane</keyword>
<comment type="caution">
    <text evidence="9">The sequence shown here is derived from an EMBL/GenBank/DDBJ whole genome shotgun (WGS) entry which is preliminary data.</text>
</comment>
<dbReference type="Proteomes" id="UP000233248">
    <property type="component" value="Unassembled WGS sequence"/>
</dbReference>
<feature type="transmembrane region" description="Helical" evidence="8">
    <location>
        <begin position="12"/>
        <end position="30"/>
    </location>
</feature>
<dbReference type="InterPro" id="IPR011606">
    <property type="entry name" value="Brnchd-chn_aa_trnsp_permease"/>
</dbReference>
<comment type="subcellular location">
    <subcellularLocation>
        <location evidence="1">Cell membrane</location>
        <topology evidence="1">Multi-pass membrane protein</topology>
    </subcellularLocation>
</comment>
<evidence type="ECO:0000256" key="7">
    <source>
        <dbReference type="ARBA" id="ARBA00023136"/>
    </source>
</evidence>
<dbReference type="PANTHER" id="PTHR34979">
    <property type="entry name" value="INNER MEMBRANE PROTEIN YGAZ"/>
    <property type="match status" value="1"/>
</dbReference>
<proteinExistence type="inferred from homology"/>
<evidence type="ECO:0000256" key="6">
    <source>
        <dbReference type="ARBA" id="ARBA00022989"/>
    </source>
</evidence>
<sequence>MKKEIKNGFMANLPISISVFAYGAVLGIICTSKGISFLQLALMNIFIFAGSAQFLIVDMLSNPVNISVIVWSALLINLRYFLIGASLNNLFKSSSLKRKALIMHFVTDESWAVTMNRKEKDINVFFLLGGGLCIFIVWFLGTLCGYYFAEFISNPKVYGLDFAFLALFIAIVTSMYKSKNDFIIYLSTAIIATILEKIIPNMSYIIVSALLGSFLYVYLNKRKSHE</sequence>
<name>A0A2N1J1P3_9BACT</name>
<evidence type="ECO:0000256" key="5">
    <source>
        <dbReference type="ARBA" id="ARBA00022692"/>
    </source>
</evidence>
<reference evidence="9 10" key="1">
    <citation type="submission" date="2017-09" db="EMBL/GenBank/DDBJ databases">
        <title>Genomics of the genus Arcobacter.</title>
        <authorList>
            <person name="Perez-Cataluna A."/>
            <person name="Figueras M.J."/>
            <person name="Salas-Masso N."/>
        </authorList>
    </citation>
    <scope>NUCLEOTIDE SEQUENCE [LARGE SCALE GENOMIC DNA]</scope>
    <source>
        <strain evidence="9 10">DSM 18005</strain>
    </source>
</reference>
<evidence type="ECO:0000256" key="1">
    <source>
        <dbReference type="ARBA" id="ARBA00004651"/>
    </source>
</evidence>
<evidence type="ECO:0000256" key="2">
    <source>
        <dbReference type="ARBA" id="ARBA00010735"/>
    </source>
</evidence>
<dbReference type="GO" id="GO:0005886">
    <property type="term" value="C:plasma membrane"/>
    <property type="evidence" value="ECO:0007669"/>
    <property type="project" value="UniProtKB-SubCell"/>
</dbReference>
<protein>
    <submittedName>
        <fullName evidence="9">Branched-chain amino acid permease</fullName>
    </submittedName>
</protein>
<dbReference type="AlphaFoldDB" id="A0A2N1J1P3"/>
<feature type="transmembrane region" description="Helical" evidence="8">
    <location>
        <begin position="204"/>
        <end position="220"/>
    </location>
</feature>
<keyword evidence="3" id="KW-0813">Transport</keyword>
<dbReference type="OrthoDB" id="9803444at2"/>
<feature type="transmembrane region" description="Helical" evidence="8">
    <location>
        <begin position="68"/>
        <end position="91"/>
    </location>
</feature>
<gene>
    <name evidence="9" type="ORF">CP960_09360</name>
</gene>
<dbReference type="EMBL" id="NXIF01000034">
    <property type="protein sequence ID" value="PKI80483.1"/>
    <property type="molecule type" value="Genomic_DNA"/>
</dbReference>
<keyword evidence="5 8" id="KW-0812">Transmembrane</keyword>
<keyword evidence="6 8" id="KW-1133">Transmembrane helix</keyword>
<dbReference type="Pfam" id="PF03591">
    <property type="entry name" value="AzlC"/>
    <property type="match status" value="1"/>
</dbReference>
<feature type="transmembrane region" description="Helical" evidence="8">
    <location>
        <begin position="124"/>
        <end position="149"/>
    </location>
</feature>
<feature type="transmembrane region" description="Helical" evidence="8">
    <location>
        <begin position="155"/>
        <end position="175"/>
    </location>
</feature>
<keyword evidence="10" id="KW-1185">Reference proteome</keyword>
<dbReference type="GO" id="GO:1903785">
    <property type="term" value="P:L-valine transmembrane transport"/>
    <property type="evidence" value="ECO:0007669"/>
    <property type="project" value="TreeGrafter"/>
</dbReference>
<evidence type="ECO:0000256" key="3">
    <source>
        <dbReference type="ARBA" id="ARBA00022448"/>
    </source>
</evidence>